<dbReference type="AlphaFoldDB" id="A0A3M7PDS3"/>
<keyword evidence="1" id="KW-0812">Transmembrane</keyword>
<feature type="transmembrane region" description="Helical" evidence="1">
    <location>
        <begin position="33"/>
        <end position="54"/>
    </location>
</feature>
<organism evidence="2 3">
    <name type="scientific">Brachionus plicatilis</name>
    <name type="common">Marine rotifer</name>
    <name type="synonym">Brachionus muelleri</name>
    <dbReference type="NCBI Taxonomy" id="10195"/>
    <lineage>
        <taxon>Eukaryota</taxon>
        <taxon>Metazoa</taxon>
        <taxon>Spiralia</taxon>
        <taxon>Gnathifera</taxon>
        <taxon>Rotifera</taxon>
        <taxon>Eurotatoria</taxon>
        <taxon>Monogononta</taxon>
        <taxon>Pseudotrocha</taxon>
        <taxon>Ploima</taxon>
        <taxon>Brachionidae</taxon>
        <taxon>Brachionus</taxon>
    </lineage>
</organism>
<keyword evidence="1" id="KW-1133">Transmembrane helix</keyword>
<name>A0A3M7PDS3_BRAPC</name>
<sequence>NIVIYSSDFDTKFLHNINKVTTKIYRLIEKSGLLRITIITVAAFMSLIFIYVIIKCNSRLYKCIIKHRLNNSLNKRSSAETKPADVLIQ</sequence>
<evidence type="ECO:0000256" key="1">
    <source>
        <dbReference type="SAM" id="Phobius"/>
    </source>
</evidence>
<dbReference type="EMBL" id="REGN01011592">
    <property type="protein sequence ID" value="RMZ97153.1"/>
    <property type="molecule type" value="Genomic_DNA"/>
</dbReference>
<keyword evidence="3" id="KW-1185">Reference proteome</keyword>
<proteinExistence type="predicted"/>
<evidence type="ECO:0000313" key="3">
    <source>
        <dbReference type="Proteomes" id="UP000276133"/>
    </source>
</evidence>
<keyword evidence="1" id="KW-0472">Membrane</keyword>
<evidence type="ECO:0000313" key="2">
    <source>
        <dbReference type="EMBL" id="RMZ97153.1"/>
    </source>
</evidence>
<accession>A0A3M7PDS3</accession>
<protein>
    <submittedName>
        <fullName evidence="2">Uncharacterized protein</fullName>
    </submittedName>
</protein>
<dbReference type="Proteomes" id="UP000276133">
    <property type="component" value="Unassembled WGS sequence"/>
</dbReference>
<reference evidence="2 3" key="1">
    <citation type="journal article" date="2018" name="Sci. Rep.">
        <title>Genomic signatures of local adaptation to the degree of environmental predictability in rotifers.</title>
        <authorList>
            <person name="Franch-Gras L."/>
            <person name="Hahn C."/>
            <person name="Garcia-Roger E.M."/>
            <person name="Carmona M.J."/>
            <person name="Serra M."/>
            <person name="Gomez A."/>
        </authorList>
    </citation>
    <scope>NUCLEOTIDE SEQUENCE [LARGE SCALE GENOMIC DNA]</scope>
    <source>
        <strain evidence="2">HYR1</strain>
    </source>
</reference>
<comment type="caution">
    <text evidence="2">The sequence shown here is derived from an EMBL/GenBank/DDBJ whole genome shotgun (WGS) entry which is preliminary data.</text>
</comment>
<feature type="non-terminal residue" evidence="2">
    <location>
        <position position="1"/>
    </location>
</feature>
<gene>
    <name evidence="2" type="ORF">BpHYR1_040846</name>
</gene>